<proteinExistence type="predicted"/>
<comment type="caution">
    <text evidence="2">The sequence shown here is derived from an EMBL/GenBank/DDBJ whole genome shotgun (WGS) entry which is preliminary data.</text>
</comment>
<evidence type="ECO:0000313" key="3">
    <source>
        <dbReference type="Proteomes" id="UP000235388"/>
    </source>
</evidence>
<dbReference type="AlphaFoldDB" id="A0A2N5V4M5"/>
<name>A0A2N5V4M5_9BASI</name>
<sequence>SDPLETSIHQTSSDPPISRLSRPNHRDNLGSISFEFCRLTSSRFLTDPAHPFRITPTYLVLIVIPPV</sequence>
<accession>A0A2N5V4M5</accession>
<reference evidence="2 3" key="1">
    <citation type="submission" date="2017-11" db="EMBL/GenBank/DDBJ databases">
        <title>De novo assembly and phasing of dikaryotic genomes from two isolates of Puccinia coronata f. sp. avenae, the causal agent of oat crown rust.</title>
        <authorList>
            <person name="Miller M.E."/>
            <person name="Zhang Y."/>
            <person name="Omidvar V."/>
            <person name="Sperschneider J."/>
            <person name="Schwessinger B."/>
            <person name="Raley C."/>
            <person name="Palmer J.M."/>
            <person name="Garnica D."/>
            <person name="Upadhyaya N."/>
            <person name="Rathjen J."/>
            <person name="Taylor J.M."/>
            <person name="Park R.F."/>
            <person name="Dodds P.N."/>
            <person name="Hirsch C.D."/>
            <person name="Kianian S.F."/>
            <person name="Figueroa M."/>
        </authorList>
    </citation>
    <scope>NUCLEOTIDE SEQUENCE [LARGE SCALE GENOMIC DNA]</scope>
    <source>
        <strain evidence="2">12NC29</strain>
    </source>
</reference>
<evidence type="ECO:0000313" key="2">
    <source>
        <dbReference type="EMBL" id="PLW44944.1"/>
    </source>
</evidence>
<keyword evidence="3" id="KW-1185">Reference proteome</keyword>
<feature type="non-terminal residue" evidence="2">
    <location>
        <position position="1"/>
    </location>
</feature>
<feature type="region of interest" description="Disordered" evidence="1">
    <location>
        <begin position="1"/>
        <end position="24"/>
    </location>
</feature>
<organism evidence="2 3">
    <name type="scientific">Puccinia coronata f. sp. avenae</name>
    <dbReference type="NCBI Taxonomy" id="200324"/>
    <lineage>
        <taxon>Eukaryota</taxon>
        <taxon>Fungi</taxon>
        <taxon>Dikarya</taxon>
        <taxon>Basidiomycota</taxon>
        <taxon>Pucciniomycotina</taxon>
        <taxon>Pucciniomycetes</taxon>
        <taxon>Pucciniales</taxon>
        <taxon>Pucciniaceae</taxon>
        <taxon>Puccinia</taxon>
    </lineage>
</organism>
<gene>
    <name evidence="2" type="ORF">PCANC_13514</name>
</gene>
<evidence type="ECO:0000256" key="1">
    <source>
        <dbReference type="SAM" id="MobiDB-lite"/>
    </source>
</evidence>
<protein>
    <submittedName>
        <fullName evidence="2">Uncharacterized protein</fullName>
    </submittedName>
</protein>
<dbReference type="EMBL" id="PGCJ01000132">
    <property type="protein sequence ID" value="PLW44944.1"/>
    <property type="molecule type" value="Genomic_DNA"/>
</dbReference>
<dbReference type="Proteomes" id="UP000235388">
    <property type="component" value="Unassembled WGS sequence"/>
</dbReference>